<protein>
    <recommendedName>
        <fullName evidence="5">CCT domain-containing protein</fullName>
    </recommendedName>
</protein>
<gene>
    <name evidence="6" type="ORF">OSTLU_24762</name>
</gene>
<dbReference type="InterPro" id="IPR010402">
    <property type="entry name" value="CCT_domain"/>
</dbReference>
<dbReference type="GO" id="GO:0003700">
    <property type="term" value="F:DNA-binding transcription factor activity"/>
    <property type="evidence" value="ECO:0007669"/>
    <property type="project" value="TreeGrafter"/>
</dbReference>
<feature type="compositionally biased region" description="Low complexity" evidence="4">
    <location>
        <begin position="266"/>
        <end position="278"/>
    </location>
</feature>
<feature type="domain" description="CCT" evidence="5">
    <location>
        <begin position="291"/>
        <end position="333"/>
    </location>
</feature>
<name>A4RZS4_OSTLU</name>
<dbReference type="PANTHER" id="PTHR31319:SF77">
    <property type="entry name" value="ZINC FINGER PROTEIN CONSTANS-LIKE 4"/>
    <property type="match status" value="1"/>
</dbReference>
<reference evidence="6 7" key="1">
    <citation type="journal article" date="2007" name="Proc. Natl. Acad. Sci. U.S.A.">
        <title>The tiny eukaryote Ostreococcus provides genomic insights into the paradox of plankton speciation.</title>
        <authorList>
            <person name="Palenik B."/>
            <person name="Grimwood J."/>
            <person name="Aerts A."/>
            <person name="Rouze P."/>
            <person name="Salamov A."/>
            <person name="Putnam N."/>
            <person name="Dupont C."/>
            <person name="Jorgensen R."/>
            <person name="Derelle E."/>
            <person name="Rombauts S."/>
            <person name="Zhou K."/>
            <person name="Otillar R."/>
            <person name="Merchant S.S."/>
            <person name="Podell S."/>
            <person name="Gaasterland T."/>
            <person name="Napoli C."/>
            <person name="Gendler K."/>
            <person name="Manuell A."/>
            <person name="Tai V."/>
            <person name="Vallon O."/>
            <person name="Piganeau G."/>
            <person name="Jancek S."/>
            <person name="Heijde M."/>
            <person name="Jabbari K."/>
            <person name="Bowler C."/>
            <person name="Lohr M."/>
            <person name="Robbens S."/>
            <person name="Werner G."/>
            <person name="Dubchak I."/>
            <person name="Pazour G.J."/>
            <person name="Ren Q."/>
            <person name="Paulsen I."/>
            <person name="Delwiche C."/>
            <person name="Schmutz J."/>
            <person name="Rokhsar D."/>
            <person name="Van de Peer Y."/>
            <person name="Moreau H."/>
            <person name="Grigoriev I.V."/>
        </authorList>
    </citation>
    <scope>NUCLEOTIDE SEQUENCE [LARGE SCALE GENOMIC DNA]</scope>
    <source>
        <strain evidence="6 7">CCE9901</strain>
    </source>
</reference>
<keyword evidence="2 3" id="KW-0539">Nucleus</keyword>
<feature type="region of interest" description="Disordered" evidence="4">
    <location>
        <begin position="56"/>
        <end position="76"/>
    </location>
</feature>
<dbReference type="OrthoDB" id="153872at2759"/>
<feature type="region of interest" description="Disordered" evidence="4">
    <location>
        <begin position="101"/>
        <end position="123"/>
    </location>
</feature>
<evidence type="ECO:0000256" key="3">
    <source>
        <dbReference type="PROSITE-ProRule" id="PRU00357"/>
    </source>
</evidence>
<dbReference type="OMA" id="AFHECAM"/>
<feature type="region of interest" description="Disordered" evidence="4">
    <location>
        <begin position="244"/>
        <end position="291"/>
    </location>
</feature>
<dbReference type="HOGENOM" id="CLU_797847_0_0_1"/>
<accession>A4RZS4</accession>
<proteinExistence type="predicted"/>
<dbReference type="EMBL" id="CP000587">
    <property type="protein sequence ID" value="ABO96913.1"/>
    <property type="molecule type" value="Genomic_DNA"/>
</dbReference>
<feature type="compositionally biased region" description="Basic residues" evidence="4">
    <location>
        <begin position="244"/>
        <end position="263"/>
    </location>
</feature>
<dbReference type="Proteomes" id="UP000001568">
    <property type="component" value="Chromosome 7"/>
</dbReference>
<dbReference type="InterPro" id="IPR045281">
    <property type="entry name" value="CONSTANS-like"/>
</dbReference>
<dbReference type="Gramene" id="ABO96913">
    <property type="protein sequence ID" value="ABO96913"/>
    <property type="gene ID" value="OSTLU_24762"/>
</dbReference>
<evidence type="ECO:0000256" key="4">
    <source>
        <dbReference type="SAM" id="MobiDB-lite"/>
    </source>
</evidence>
<feature type="compositionally biased region" description="Polar residues" evidence="4">
    <location>
        <begin position="180"/>
        <end position="197"/>
    </location>
</feature>
<dbReference type="STRING" id="436017.A4RZS4"/>
<evidence type="ECO:0000256" key="1">
    <source>
        <dbReference type="ARBA" id="ARBA00004123"/>
    </source>
</evidence>
<sequence>MCAHACAEVMRENEDGVTGTTTCEACDRAHGSGRAVALRAFHECAMSDEAYRAVGKGMKQTRRGRPSNKSKSEVQALDAEVSDETFWSLVKKSQIRPSEEPSFDRVDLFSGDDGRGQMTSDDKDDEAFIDGLIRMPSFTMLDAEMNVRVDGSAANFGTPSPAESSGAPVRQAYNSIFESSQATGQMSRARATSQSDSAADGIDSMFMPGGVRSSNEHVEELLAPRVDGERNMFYDIDAAGQWRMKKPKKSGRPKKMSAARNARKPAATNSSAAYAANAPDHSAKLPGGASRQQVLDRYHEKRKARTYGKTIHYEARKVRAETRVRVGGRFAKAEDRSCDVSIKGAVPA</sequence>
<dbReference type="PANTHER" id="PTHR31319">
    <property type="entry name" value="ZINC FINGER PROTEIN CONSTANS-LIKE 4"/>
    <property type="match status" value="1"/>
</dbReference>
<feature type="compositionally biased region" description="Basic residues" evidence="4">
    <location>
        <begin position="59"/>
        <end position="68"/>
    </location>
</feature>
<dbReference type="AlphaFoldDB" id="A4RZS4"/>
<evidence type="ECO:0000313" key="6">
    <source>
        <dbReference type="EMBL" id="ABO96913.1"/>
    </source>
</evidence>
<dbReference type="GeneID" id="5003051"/>
<dbReference type="GO" id="GO:0005634">
    <property type="term" value="C:nucleus"/>
    <property type="evidence" value="ECO:0007669"/>
    <property type="project" value="UniProtKB-SubCell"/>
</dbReference>
<evidence type="ECO:0000259" key="5">
    <source>
        <dbReference type="PROSITE" id="PS51017"/>
    </source>
</evidence>
<evidence type="ECO:0000256" key="2">
    <source>
        <dbReference type="ARBA" id="ARBA00023242"/>
    </source>
</evidence>
<dbReference type="Pfam" id="PF06203">
    <property type="entry name" value="CCT"/>
    <property type="match status" value="1"/>
</dbReference>
<evidence type="ECO:0000313" key="7">
    <source>
        <dbReference type="Proteomes" id="UP000001568"/>
    </source>
</evidence>
<feature type="region of interest" description="Disordered" evidence="4">
    <location>
        <begin position="180"/>
        <end position="211"/>
    </location>
</feature>
<dbReference type="KEGG" id="olu:OSTLU_24762"/>
<feature type="compositionally biased region" description="Basic and acidic residues" evidence="4">
    <location>
        <begin position="101"/>
        <end position="115"/>
    </location>
</feature>
<keyword evidence="7" id="KW-1185">Reference proteome</keyword>
<dbReference type="PROSITE" id="PS51017">
    <property type="entry name" value="CCT"/>
    <property type="match status" value="1"/>
</dbReference>
<dbReference type="RefSeq" id="XP_001418620.1">
    <property type="nucleotide sequence ID" value="XM_001418583.1"/>
</dbReference>
<comment type="subcellular location">
    <subcellularLocation>
        <location evidence="1 3">Nucleus</location>
    </subcellularLocation>
</comment>
<organism evidence="6 7">
    <name type="scientific">Ostreococcus lucimarinus (strain CCE9901)</name>
    <dbReference type="NCBI Taxonomy" id="436017"/>
    <lineage>
        <taxon>Eukaryota</taxon>
        <taxon>Viridiplantae</taxon>
        <taxon>Chlorophyta</taxon>
        <taxon>Mamiellophyceae</taxon>
        <taxon>Mamiellales</taxon>
        <taxon>Bathycoccaceae</taxon>
        <taxon>Ostreococcus</taxon>
    </lineage>
</organism>